<accession>A0ABY6LN76</accession>
<sequence>MVEGVLPWQGGRSWADLVLEEVCGSSISVVGEYFFGITVQRLAKKGLRISSDFFSVLKFTSQNLVGKVGTIVMLLRNFNLKQGLYNGTCMVIQCMCSHVLEVQILTGANVGHTVLVSKHLWLLQISTFPSF</sequence>
<gene>
    <name evidence="2" type="ORF">LAZ67_20001791</name>
</gene>
<dbReference type="Pfam" id="PF21530">
    <property type="entry name" value="Pif1_2B_dom"/>
    <property type="match status" value="1"/>
</dbReference>
<feature type="domain" description="DNA helicase Pif1-like 2B" evidence="1">
    <location>
        <begin position="59"/>
        <end position="92"/>
    </location>
</feature>
<dbReference type="EMBL" id="CP092882">
    <property type="protein sequence ID" value="UYV81647.1"/>
    <property type="molecule type" value="Genomic_DNA"/>
</dbReference>
<name>A0ABY6LN76_9ARAC</name>
<dbReference type="InterPro" id="IPR049163">
    <property type="entry name" value="Pif1-like_2B_dom"/>
</dbReference>
<dbReference type="Proteomes" id="UP001235939">
    <property type="component" value="Chromosome 20"/>
</dbReference>
<organism evidence="2 3">
    <name type="scientific">Cordylochernes scorpioides</name>
    <dbReference type="NCBI Taxonomy" id="51811"/>
    <lineage>
        <taxon>Eukaryota</taxon>
        <taxon>Metazoa</taxon>
        <taxon>Ecdysozoa</taxon>
        <taxon>Arthropoda</taxon>
        <taxon>Chelicerata</taxon>
        <taxon>Arachnida</taxon>
        <taxon>Pseudoscorpiones</taxon>
        <taxon>Cheliferoidea</taxon>
        <taxon>Chernetidae</taxon>
        <taxon>Cordylochernes</taxon>
    </lineage>
</organism>
<proteinExistence type="predicted"/>
<reference evidence="2 3" key="1">
    <citation type="submission" date="2022-01" db="EMBL/GenBank/DDBJ databases">
        <title>A chromosomal length assembly of Cordylochernes scorpioides.</title>
        <authorList>
            <person name="Zeh D."/>
            <person name="Zeh J."/>
        </authorList>
    </citation>
    <scope>NUCLEOTIDE SEQUENCE [LARGE SCALE GENOMIC DNA]</scope>
    <source>
        <strain evidence="2">IN4F17</strain>
        <tissue evidence="2">Whole Body</tissue>
    </source>
</reference>
<evidence type="ECO:0000313" key="2">
    <source>
        <dbReference type="EMBL" id="UYV81647.1"/>
    </source>
</evidence>
<keyword evidence="3" id="KW-1185">Reference proteome</keyword>
<evidence type="ECO:0000259" key="1">
    <source>
        <dbReference type="Pfam" id="PF21530"/>
    </source>
</evidence>
<protein>
    <recommendedName>
        <fullName evidence="1">DNA helicase Pif1-like 2B domain-containing protein</fullName>
    </recommendedName>
</protein>
<evidence type="ECO:0000313" key="3">
    <source>
        <dbReference type="Proteomes" id="UP001235939"/>
    </source>
</evidence>